<name>A0A2X2LFV3_SPHMU</name>
<dbReference type="RefSeq" id="WP_172462468.1">
    <property type="nucleotide sequence ID" value="NZ_CP069793.1"/>
</dbReference>
<dbReference type="Pfam" id="PF03235">
    <property type="entry name" value="GmrSD_N"/>
    <property type="match status" value="1"/>
</dbReference>
<evidence type="ECO:0000313" key="2">
    <source>
        <dbReference type="EMBL" id="SPZ92259.1"/>
    </source>
</evidence>
<sequence length="349" mass="40366">MDFDSQLNEQKRKVDFNTFDLSVKELVSMFDDGIIDIAPEYQRQFRWKNDRQSNLVESIFLGIPIPSLFMATNSDNTWELIDGVQRLSSIIRFCGNENVIKKLQETNTEEISNLKLSDLNKLTTFNGKKFSDLPRTIQLDFLLKPLKVITLSDKSDLSVRFDLFERLNTGGVSLTDQEIRSCIYRGKFNDFIKELSTYESFKKTVILTKSMEMDGTREEFVLRFFAFLNNYKNFDHSVVDFLNDYMMFAGKSNNFDYKINETIFKKVFDQLSTLENGISRKQKTTPVNLFEGVAVGAALAIRDKGNLNLNGIAEWMVSDDLRKYTTGATNTKSKVKGRIEYCKEKFSRE</sequence>
<evidence type="ECO:0000259" key="1">
    <source>
        <dbReference type="Pfam" id="PF03235"/>
    </source>
</evidence>
<dbReference type="InterPro" id="IPR004919">
    <property type="entry name" value="GmrSD_N"/>
</dbReference>
<protein>
    <submittedName>
        <fullName evidence="2">Uncharacterized conserved protein</fullName>
    </submittedName>
</protein>
<dbReference type="Proteomes" id="UP000251241">
    <property type="component" value="Unassembled WGS sequence"/>
</dbReference>
<dbReference type="GeneID" id="97179282"/>
<dbReference type="AlphaFoldDB" id="A0A2X2LFV3"/>
<proteinExistence type="predicted"/>
<dbReference type="PANTHER" id="PTHR39639:SF1">
    <property type="entry name" value="DUF262 DOMAIN-CONTAINING PROTEIN"/>
    <property type="match status" value="1"/>
</dbReference>
<reference evidence="2 3" key="1">
    <citation type="submission" date="2018-06" db="EMBL/GenBank/DDBJ databases">
        <authorList>
            <consortium name="Pathogen Informatics"/>
            <person name="Doyle S."/>
        </authorList>
    </citation>
    <scope>NUCLEOTIDE SEQUENCE [LARGE SCALE GENOMIC DNA]</scope>
    <source>
        <strain evidence="2 3">NCTC11343</strain>
    </source>
</reference>
<feature type="domain" description="GmrSD restriction endonucleases N-terminal" evidence="1">
    <location>
        <begin position="25"/>
        <end position="184"/>
    </location>
</feature>
<gene>
    <name evidence="2" type="ORF">NCTC11343_04311</name>
</gene>
<organism evidence="2 3">
    <name type="scientific">Sphingobacterium multivorum</name>
    <dbReference type="NCBI Taxonomy" id="28454"/>
    <lineage>
        <taxon>Bacteria</taxon>
        <taxon>Pseudomonadati</taxon>
        <taxon>Bacteroidota</taxon>
        <taxon>Sphingobacteriia</taxon>
        <taxon>Sphingobacteriales</taxon>
        <taxon>Sphingobacteriaceae</taxon>
        <taxon>Sphingobacterium</taxon>
    </lineage>
</organism>
<evidence type="ECO:0000313" key="3">
    <source>
        <dbReference type="Proteomes" id="UP000251241"/>
    </source>
</evidence>
<accession>A0A2X2LFV3</accession>
<dbReference type="EMBL" id="UAUU01000011">
    <property type="protein sequence ID" value="SPZ92259.1"/>
    <property type="molecule type" value="Genomic_DNA"/>
</dbReference>
<dbReference type="PANTHER" id="PTHR39639">
    <property type="entry name" value="CHROMOSOME 16, WHOLE GENOME SHOTGUN SEQUENCE"/>
    <property type="match status" value="1"/>
</dbReference>